<keyword evidence="1" id="KW-0067">ATP-binding</keyword>
<keyword evidence="1" id="KW-0547">Nucleotide-binding</keyword>
<comment type="caution">
    <text evidence="1">The sequence shown here is derived from an EMBL/GenBank/DDBJ whole genome shotgun (WGS) entry which is preliminary data.</text>
</comment>
<evidence type="ECO:0000313" key="2">
    <source>
        <dbReference type="Proteomes" id="UP000616151"/>
    </source>
</evidence>
<dbReference type="Proteomes" id="UP000616151">
    <property type="component" value="Unassembled WGS sequence"/>
</dbReference>
<name>A0ACC5RBN0_9HYPH</name>
<protein>
    <submittedName>
        <fullName evidence="1">Dipeptide ABC transporter ATP-binding protein</fullName>
    </submittedName>
</protein>
<dbReference type="EMBL" id="JAENHL010000008">
    <property type="protein sequence ID" value="MBK1870030.1"/>
    <property type="molecule type" value="Genomic_DNA"/>
</dbReference>
<keyword evidence="2" id="KW-1185">Reference proteome</keyword>
<organism evidence="1 2">
    <name type="scientific">Taklimakanibacter albus</name>
    <dbReference type="NCBI Taxonomy" id="2800327"/>
    <lineage>
        <taxon>Bacteria</taxon>
        <taxon>Pseudomonadati</taxon>
        <taxon>Pseudomonadota</taxon>
        <taxon>Alphaproteobacteria</taxon>
        <taxon>Hyphomicrobiales</taxon>
        <taxon>Aestuariivirgaceae</taxon>
        <taxon>Taklimakanibacter</taxon>
    </lineage>
</organism>
<sequence>MTPEPLLQVHDLSKHYGDRSLFGRRSLPVRAVDGVDLEVRSGETFGLVGESGCGKSTLGRCIARLEDPTAGRILFEGTDIAALPKAQLRQLRRNVQVVFQDPYASLNPRKTVNSILSEAFRIHGLHPRSQWRAHVGELLETVGLQADHADRYPHEFSGGQRQRICIARALSLRPKLIIADEPVSALDVSVQAQVLNLMMSLQRSFGLSYLFISHDLRVVRHITQRLAIMYLGRIVETGETRKIYQAPLHPYSKSLLSAVPQIDRRRNDGRMILRGELPSPSNPPSGCTFHPRCPRRGPECDTRVPVLREMAPGRRVACHYPLDPAVAPPSTKNNLEKTP</sequence>
<accession>A0ACC5RBN0</accession>
<evidence type="ECO:0000313" key="1">
    <source>
        <dbReference type="EMBL" id="MBK1870030.1"/>
    </source>
</evidence>
<gene>
    <name evidence="1" type="ORF">JHL16_26935</name>
</gene>
<reference evidence="1" key="1">
    <citation type="submission" date="2021-01" db="EMBL/GenBank/DDBJ databases">
        <authorList>
            <person name="Sun Q."/>
        </authorList>
    </citation>
    <scope>NUCLEOTIDE SEQUENCE</scope>
    <source>
        <strain evidence="1">YIM B02566</strain>
    </source>
</reference>
<proteinExistence type="predicted"/>